<evidence type="ECO:0000256" key="10">
    <source>
        <dbReference type="SAM" id="MobiDB-lite"/>
    </source>
</evidence>
<dbReference type="GO" id="GO:0043529">
    <property type="term" value="C:GET complex"/>
    <property type="evidence" value="ECO:0007669"/>
    <property type="project" value="InterPro"/>
</dbReference>
<evidence type="ECO:0000256" key="8">
    <source>
        <dbReference type="ARBA" id="ARBA00023136"/>
    </source>
</evidence>
<keyword evidence="8 9" id="KW-0472">Membrane</keyword>
<feature type="coiled-coil region" evidence="9">
    <location>
        <begin position="74"/>
        <end position="101"/>
    </location>
</feature>
<keyword evidence="4 9" id="KW-0812">Transmembrane</keyword>
<comment type="caution">
    <text evidence="9">Lacks conserved residue(s) required for the propagation of feature annotation.</text>
</comment>
<comment type="similarity">
    <text evidence="2 9">Belongs to the WRB/GET1 family.</text>
</comment>
<feature type="signal peptide" evidence="11">
    <location>
        <begin position="1"/>
        <end position="20"/>
    </location>
</feature>
<dbReference type="STRING" id="196109.A0A136JIE3"/>
<dbReference type="Proteomes" id="UP000070501">
    <property type="component" value="Unassembled WGS sequence"/>
</dbReference>
<reference evidence="13" key="1">
    <citation type="submission" date="2016-02" db="EMBL/GenBank/DDBJ databases">
        <title>Draft genome sequence of Microdochium bolleyi, a fungal endophyte of beachgrass.</title>
        <authorList>
            <consortium name="DOE Joint Genome Institute"/>
            <person name="David A.S."/>
            <person name="May G."/>
            <person name="Haridas S."/>
            <person name="Lim J."/>
            <person name="Wang M."/>
            <person name="Labutti K."/>
            <person name="Lipzen A."/>
            <person name="Barry K."/>
            <person name="Grigoriev I.V."/>
        </authorList>
    </citation>
    <scope>NUCLEOTIDE SEQUENCE [LARGE SCALE GENOMIC DNA]</scope>
    <source>
        <strain evidence="13">J235TASD1</strain>
    </source>
</reference>
<keyword evidence="13" id="KW-1185">Reference proteome</keyword>
<evidence type="ECO:0000256" key="4">
    <source>
        <dbReference type="ARBA" id="ARBA00022692"/>
    </source>
</evidence>
<keyword evidence="6 9" id="KW-1133">Transmembrane helix</keyword>
<dbReference type="GO" id="GO:0005789">
    <property type="term" value="C:endoplasmic reticulum membrane"/>
    <property type="evidence" value="ECO:0007669"/>
    <property type="project" value="UniProtKB-SubCell"/>
</dbReference>
<proteinExistence type="inferred from homology"/>
<evidence type="ECO:0000256" key="5">
    <source>
        <dbReference type="ARBA" id="ARBA00022824"/>
    </source>
</evidence>
<gene>
    <name evidence="9" type="primary">GET1</name>
    <name evidence="12" type="ORF">Micbo1qcDRAFT_142668</name>
</gene>
<feature type="region of interest" description="Disordered" evidence="10">
    <location>
        <begin position="190"/>
        <end position="231"/>
    </location>
</feature>
<dbReference type="EMBL" id="KQ964245">
    <property type="protein sequence ID" value="KXJ96919.1"/>
    <property type="molecule type" value="Genomic_DNA"/>
</dbReference>
<dbReference type="InParanoid" id="A0A136JIE3"/>
<feature type="topological domain" description="Cytoplasmic" evidence="9">
    <location>
        <begin position="173"/>
        <end position="231"/>
    </location>
</feature>
<dbReference type="InterPro" id="IPR027538">
    <property type="entry name" value="Get1_fungi"/>
</dbReference>
<evidence type="ECO:0000256" key="3">
    <source>
        <dbReference type="ARBA" id="ARBA00022448"/>
    </source>
</evidence>
<accession>A0A136JIE3</accession>
<dbReference type="GO" id="GO:0043495">
    <property type="term" value="F:protein-membrane adaptor activity"/>
    <property type="evidence" value="ECO:0007669"/>
    <property type="project" value="TreeGrafter"/>
</dbReference>
<dbReference type="Gene3D" id="1.10.287.660">
    <property type="entry name" value="Helix hairpin bin"/>
    <property type="match status" value="1"/>
</dbReference>
<dbReference type="PANTHER" id="PTHR42650:SF1">
    <property type="entry name" value="GUIDED ENTRY OF TAIL-ANCHORED PROTEINS FACTOR 1"/>
    <property type="match status" value="1"/>
</dbReference>
<dbReference type="FunFam" id="1.10.287.660:FF:000006">
    <property type="entry name" value="Protein GET1"/>
    <property type="match status" value="1"/>
</dbReference>
<evidence type="ECO:0000256" key="11">
    <source>
        <dbReference type="SAM" id="SignalP"/>
    </source>
</evidence>
<evidence type="ECO:0000256" key="1">
    <source>
        <dbReference type="ARBA" id="ARBA00004477"/>
    </source>
</evidence>
<evidence type="ECO:0000313" key="13">
    <source>
        <dbReference type="Proteomes" id="UP000070501"/>
    </source>
</evidence>
<feature type="compositionally biased region" description="Basic and acidic residues" evidence="10">
    <location>
        <begin position="222"/>
        <end position="231"/>
    </location>
</feature>
<keyword evidence="7 9" id="KW-0175">Coiled coil</keyword>
<feature type="compositionally biased region" description="Low complexity" evidence="10">
    <location>
        <begin position="197"/>
        <end position="207"/>
    </location>
</feature>
<keyword evidence="5 9" id="KW-0256">Endoplasmic reticulum</keyword>
<dbReference type="PANTHER" id="PTHR42650">
    <property type="entry name" value="TAIL-ANCHORED PROTEIN INSERTION RECEPTOR WRB"/>
    <property type="match status" value="1"/>
</dbReference>
<sequence>MLSLLLVVFLVEVAVHLVNTLGASTVNNVLWSIYTSLPTQTSKQAADTKKVQKEYLAVRQELNSISSQDQFAKWAKLRRQHDKLLEQLEKMKSSSEATKANFDRVVGLVRWLGTSGVKMLLPFWYAKQPMFWLPQGWFPYYIEWVLSFPRAPIGSISIASWQLACTGVVMLVNDTVIAVLALIERSKLERKQGQFDKAQQQQASKASAGERKKEAPVAASPAEKEERKKEL</sequence>
<keyword evidence="11" id="KW-0732">Signal</keyword>
<protein>
    <submittedName>
        <fullName evidence="12">CHD5-like protein-domain-containing protein</fullName>
    </submittedName>
</protein>
<organism evidence="12 13">
    <name type="scientific">Microdochium bolleyi</name>
    <dbReference type="NCBI Taxonomy" id="196109"/>
    <lineage>
        <taxon>Eukaryota</taxon>
        <taxon>Fungi</taxon>
        <taxon>Dikarya</taxon>
        <taxon>Ascomycota</taxon>
        <taxon>Pezizomycotina</taxon>
        <taxon>Sordariomycetes</taxon>
        <taxon>Xylariomycetidae</taxon>
        <taxon>Xylariales</taxon>
        <taxon>Microdochiaceae</taxon>
        <taxon>Microdochium</taxon>
    </lineage>
</organism>
<feature type="chain" id="PRO_5007293857" evidence="11">
    <location>
        <begin position="21"/>
        <end position="231"/>
    </location>
</feature>
<evidence type="ECO:0000256" key="6">
    <source>
        <dbReference type="ARBA" id="ARBA00022989"/>
    </source>
</evidence>
<evidence type="ECO:0000256" key="9">
    <source>
        <dbReference type="HAMAP-Rule" id="MF_03113"/>
    </source>
</evidence>
<dbReference type="HAMAP" id="MF_03113">
    <property type="entry name" value="Get1"/>
    <property type="match status" value="1"/>
</dbReference>
<dbReference type="InterPro" id="IPR029012">
    <property type="entry name" value="Helix_hairpin_bin_sf"/>
</dbReference>
<dbReference type="Pfam" id="PF04420">
    <property type="entry name" value="CHD5"/>
    <property type="match status" value="1"/>
</dbReference>
<dbReference type="OrthoDB" id="69461at2759"/>
<evidence type="ECO:0000313" key="12">
    <source>
        <dbReference type="EMBL" id="KXJ96919.1"/>
    </source>
</evidence>
<comment type="subcellular location">
    <subcellularLocation>
        <location evidence="1">Endoplasmic reticulum membrane</location>
        <topology evidence="1">Multi-pass membrane protein</topology>
    </subcellularLocation>
</comment>
<evidence type="ECO:0000256" key="7">
    <source>
        <dbReference type="ARBA" id="ARBA00023054"/>
    </source>
</evidence>
<dbReference type="GO" id="GO:0071816">
    <property type="term" value="P:tail-anchored membrane protein insertion into ER membrane"/>
    <property type="evidence" value="ECO:0007669"/>
    <property type="project" value="InterPro"/>
</dbReference>
<dbReference type="InterPro" id="IPR028945">
    <property type="entry name" value="Get1"/>
</dbReference>
<evidence type="ECO:0000256" key="2">
    <source>
        <dbReference type="ARBA" id="ARBA00010799"/>
    </source>
</evidence>
<feature type="topological domain" description="Lumenal" evidence="9">
    <location>
        <begin position="1"/>
        <end position="4"/>
    </location>
</feature>
<keyword evidence="3 9" id="KW-0813">Transport</keyword>
<dbReference type="AlphaFoldDB" id="A0A136JIE3"/>
<name>A0A136JIE3_9PEZI</name>